<dbReference type="Proteomes" id="UP000091956">
    <property type="component" value="Unassembled WGS sequence"/>
</dbReference>
<evidence type="ECO:0000313" key="1">
    <source>
        <dbReference type="EMBL" id="OBT93478.1"/>
    </source>
</evidence>
<accession>A0A1B8GCA5</accession>
<evidence type="ECO:0000313" key="2">
    <source>
        <dbReference type="Proteomes" id="UP000091956"/>
    </source>
</evidence>
<proteinExistence type="predicted"/>
<reference evidence="2" key="2">
    <citation type="journal article" date="2018" name="Nat. Commun.">
        <title>Extreme sensitivity to ultraviolet light in the fungal pathogen causing white-nose syndrome of bats.</title>
        <authorList>
            <person name="Palmer J.M."/>
            <person name="Drees K.P."/>
            <person name="Foster J.T."/>
            <person name="Lindner D.L."/>
        </authorList>
    </citation>
    <scope>NUCLEOTIDE SEQUENCE [LARGE SCALE GENOMIC DNA]</scope>
    <source>
        <strain evidence="2">UAMH 10579</strain>
    </source>
</reference>
<dbReference type="RefSeq" id="XP_018127211.1">
    <property type="nucleotide sequence ID" value="XM_018278140.1"/>
</dbReference>
<name>A0A1B8GCA5_9PEZI</name>
<keyword evidence="2" id="KW-1185">Reference proteome</keyword>
<reference evidence="1 2" key="1">
    <citation type="submission" date="2016-03" db="EMBL/GenBank/DDBJ databases">
        <title>Comparative genomics of Pseudogymnoascus destructans, the fungus causing white-nose syndrome of bats.</title>
        <authorList>
            <person name="Palmer J.M."/>
            <person name="Drees K.P."/>
            <person name="Foster J.T."/>
            <person name="Lindner D.L."/>
        </authorList>
    </citation>
    <scope>NUCLEOTIDE SEQUENCE [LARGE SCALE GENOMIC DNA]</scope>
    <source>
        <strain evidence="1 2">UAMH 10579</strain>
    </source>
</reference>
<gene>
    <name evidence="1" type="ORF">VE01_08720</name>
</gene>
<sequence length="159" mass="18448">MTPEQIKEFGQERWVAGYLRQLRNLEPPEEGFIGSVSLGSSMDDRLGHNRFGPFHKVADFHDYLRFGGPLETWNYDPVYWEYTKMYFAEFSFYQTFFAAVVGEPGIEKYPKELRAERDIWRVVNPWQYDDFYGKPLIHGGRLQGGGSLCNDEGTWAGGN</sequence>
<dbReference type="EMBL" id="KV460253">
    <property type="protein sequence ID" value="OBT93478.1"/>
    <property type="molecule type" value="Genomic_DNA"/>
</dbReference>
<organism evidence="1 2">
    <name type="scientific">Pseudogymnoascus verrucosus</name>
    <dbReference type="NCBI Taxonomy" id="342668"/>
    <lineage>
        <taxon>Eukaryota</taxon>
        <taxon>Fungi</taxon>
        <taxon>Dikarya</taxon>
        <taxon>Ascomycota</taxon>
        <taxon>Pezizomycotina</taxon>
        <taxon>Leotiomycetes</taxon>
        <taxon>Thelebolales</taxon>
        <taxon>Thelebolaceae</taxon>
        <taxon>Pseudogymnoascus</taxon>
    </lineage>
</organism>
<dbReference type="GeneID" id="28842106"/>
<protein>
    <submittedName>
        <fullName evidence="1">Uncharacterized protein</fullName>
    </submittedName>
</protein>
<dbReference type="AlphaFoldDB" id="A0A1B8GCA5"/>
<dbReference type="OrthoDB" id="2906425at2759"/>